<evidence type="ECO:0000256" key="2">
    <source>
        <dbReference type="ARBA" id="ARBA00012705"/>
    </source>
</evidence>
<feature type="domain" description="Thiolase C-terminal" evidence="8">
    <location>
        <begin position="270"/>
        <end position="390"/>
    </location>
</feature>
<dbReference type="PANTHER" id="PTHR18919:SF107">
    <property type="entry name" value="ACETYL-COA ACETYLTRANSFERASE, CYTOSOLIC"/>
    <property type="match status" value="1"/>
</dbReference>
<dbReference type="PROSITE" id="PS00737">
    <property type="entry name" value="THIOLASE_2"/>
    <property type="match status" value="1"/>
</dbReference>
<evidence type="ECO:0000259" key="7">
    <source>
        <dbReference type="Pfam" id="PF00108"/>
    </source>
</evidence>
<comment type="similarity">
    <text evidence="1 6">Belongs to the thiolase-like superfamily. Thiolase family.</text>
</comment>
<reference evidence="9 10" key="1">
    <citation type="submission" date="2018-06" db="EMBL/GenBank/DDBJ databases">
        <authorList>
            <consortium name="Pathogen Informatics"/>
            <person name="Doyle S."/>
        </authorList>
    </citation>
    <scope>NUCLEOTIDE SEQUENCE [LARGE SCALE GENOMIC DNA]</scope>
    <source>
        <strain evidence="9 10">NCTC10742</strain>
    </source>
</reference>
<dbReference type="Pfam" id="PF02803">
    <property type="entry name" value="Thiolase_C"/>
    <property type="match status" value="1"/>
</dbReference>
<evidence type="ECO:0000256" key="5">
    <source>
        <dbReference type="ARBA" id="ARBA00040529"/>
    </source>
</evidence>
<keyword evidence="3 6" id="KW-0808">Transferase</keyword>
<protein>
    <recommendedName>
        <fullName evidence="5">Probable acetyl-CoA acetyltransferase</fullName>
        <ecNumber evidence="2">2.3.1.9</ecNumber>
    </recommendedName>
</protein>
<feature type="domain" description="Thiolase N-terminal" evidence="7">
    <location>
        <begin position="13"/>
        <end position="261"/>
    </location>
</feature>
<dbReference type="InterPro" id="IPR020616">
    <property type="entry name" value="Thiolase_N"/>
</dbReference>
<evidence type="ECO:0000256" key="1">
    <source>
        <dbReference type="ARBA" id="ARBA00010982"/>
    </source>
</evidence>
<accession>A0A378STD8</accession>
<evidence type="ECO:0000259" key="8">
    <source>
        <dbReference type="Pfam" id="PF02803"/>
    </source>
</evidence>
<dbReference type="EMBL" id="UGQM01000001">
    <property type="protein sequence ID" value="STZ46059.1"/>
    <property type="molecule type" value="Genomic_DNA"/>
</dbReference>
<name>A0A378STD8_9MYCO</name>
<dbReference type="AlphaFoldDB" id="A0A378STD8"/>
<dbReference type="Pfam" id="PF00108">
    <property type="entry name" value="Thiolase_N"/>
    <property type="match status" value="1"/>
</dbReference>
<sequence length="396" mass="40430">MPVEPTRSMPDAVIVAYARTPFTRSLVGGLAKVSEFDLAGAVIRGVIDRSGLDPALIDTIVMGEVLQGGGCIARYSALDLGLPLDIPAYDVGGWCTSGMVAMHQAVAGIRSGMARCVIAGGLNTPSQSPLAGPHFATTGITDTPIAPMHPGIGEMPALDLAAMLGEGTATQYGLTRAEVDEWAARAHALACDAQENGVLDAEKIAVEVGDASVFADELPSRDLTVETLAEMTSFLGEQCTVTPGNQTGLTDGAAATLICEREFAREHGMTPLAEITGWSVVGSKPDGATDATVEATRRALDVAGLDLDDVDLFDVHDSYASIGVAYSRSLGIDGDRLNVHGGGLALGHPYGASGTRVAGTLINELQRRGGGVGAGAIVSAGGLGSAIVLKVMPPAA</sequence>
<dbReference type="CDD" id="cd00751">
    <property type="entry name" value="thiolase"/>
    <property type="match status" value="1"/>
</dbReference>
<evidence type="ECO:0000313" key="10">
    <source>
        <dbReference type="Proteomes" id="UP000254291"/>
    </source>
</evidence>
<gene>
    <name evidence="9" type="ORF">NCTC10742_05325</name>
</gene>
<dbReference type="SUPFAM" id="SSF53901">
    <property type="entry name" value="Thiolase-like"/>
    <property type="match status" value="2"/>
</dbReference>
<dbReference type="GO" id="GO:0003985">
    <property type="term" value="F:acetyl-CoA C-acetyltransferase activity"/>
    <property type="evidence" value="ECO:0007669"/>
    <property type="project" value="UniProtKB-EC"/>
</dbReference>
<keyword evidence="4 6" id="KW-0012">Acyltransferase</keyword>
<evidence type="ECO:0000256" key="3">
    <source>
        <dbReference type="ARBA" id="ARBA00022679"/>
    </source>
</evidence>
<dbReference type="Proteomes" id="UP000254291">
    <property type="component" value="Unassembled WGS sequence"/>
</dbReference>
<organism evidence="9 10">
    <name type="scientific">Mycolicibacterium gilvum</name>
    <dbReference type="NCBI Taxonomy" id="1804"/>
    <lineage>
        <taxon>Bacteria</taxon>
        <taxon>Bacillati</taxon>
        <taxon>Actinomycetota</taxon>
        <taxon>Actinomycetes</taxon>
        <taxon>Mycobacteriales</taxon>
        <taxon>Mycobacteriaceae</taxon>
        <taxon>Mycolicibacterium</taxon>
    </lineage>
</organism>
<dbReference type="InterPro" id="IPR020613">
    <property type="entry name" value="Thiolase_CS"/>
</dbReference>
<dbReference type="InterPro" id="IPR016039">
    <property type="entry name" value="Thiolase-like"/>
</dbReference>
<evidence type="ECO:0000313" key="9">
    <source>
        <dbReference type="EMBL" id="STZ46059.1"/>
    </source>
</evidence>
<evidence type="ECO:0000256" key="6">
    <source>
        <dbReference type="RuleBase" id="RU003557"/>
    </source>
</evidence>
<dbReference type="PANTHER" id="PTHR18919">
    <property type="entry name" value="ACETYL-COA C-ACYLTRANSFERASE"/>
    <property type="match status" value="1"/>
</dbReference>
<dbReference type="InterPro" id="IPR020617">
    <property type="entry name" value="Thiolase_C"/>
</dbReference>
<dbReference type="InterPro" id="IPR002155">
    <property type="entry name" value="Thiolase"/>
</dbReference>
<dbReference type="EC" id="2.3.1.9" evidence="2"/>
<proteinExistence type="inferred from homology"/>
<evidence type="ECO:0000256" key="4">
    <source>
        <dbReference type="ARBA" id="ARBA00023315"/>
    </source>
</evidence>
<dbReference type="PIRSF" id="PIRSF000429">
    <property type="entry name" value="Ac-CoA_Ac_transf"/>
    <property type="match status" value="1"/>
</dbReference>
<dbReference type="Gene3D" id="3.40.47.10">
    <property type="match status" value="1"/>
</dbReference>
<dbReference type="NCBIfam" id="TIGR01930">
    <property type="entry name" value="AcCoA-C-Actrans"/>
    <property type="match status" value="1"/>
</dbReference>